<reference evidence="1" key="2">
    <citation type="journal article" date="2015" name="Fish Shellfish Immunol.">
        <title>Early steps in the European eel (Anguilla anguilla)-Vibrio vulnificus interaction in the gills: Role of the RtxA13 toxin.</title>
        <authorList>
            <person name="Callol A."/>
            <person name="Pajuelo D."/>
            <person name="Ebbesson L."/>
            <person name="Teles M."/>
            <person name="MacKenzie S."/>
            <person name="Amaro C."/>
        </authorList>
    </citation>
    <scope>NUCLEOTIDE SEQUENCE</scope>
</reference>
<protein>
    <submittedName>
        <fullName evidence="1">Uncharacterized protein</fullName>
    </submittedName>
</protein>
<sequence length="46" mass="5194">MQPKLGLQPESTDSLKKGNVIFTMQGNWTPPPECDPFVLAFLPRTY</sequence>
<dbReference type="EMBL" id="GBXM01077256">
    <property type="protein sequence ID" value="JAH31321.1"/>
    <property type="molecule type" value="Transcribed_RNA"/>
</dbReference>
<accession>A0A0E9RQ90</accession>
<proteinExistence type="predicted"/>
<name>A0A0E9RQ90_ANGAN</name>
<dbReference type="AlphaFoldDB" id="A0A0E9RQ90"/>
<reference evidence="1" key="1">
    <citation type="submission" date="2014-11" db="EMBL/GenBank/DDBJ databases">
        <authorList>
            <person name="Amaro Gonzalez C."/>
        </authorList>
    </citation>
    <scope>NUCLEOTIDE SEQUENCE</scope>
</reference>
<evidence type="ECO:0000313" key="1">
    <source>
        <dbReference type="EMBL" id="JAH31321.1"/>
    </source>
</evidence>
<organism evidence="1">
    <name type="scientific">Anguilla anguilla</name>
    <name type="common">European freshwater eel</name>
    <name type="synonym">Muraena anguilla</name>
    <dbReference type="NCBI Taxonomy" id="7936"/>
    <lineage>
        <taxon>Eukaryota</taxon>
        <taxon>Metazoa</taxon>
        <taxon>Chordata</taxon>
        <taxon>Craniata</taxon>
        <taxon>Vertebrata</taxon>
        <taxon>Euteleostomi</taxon>
        <taxon>Actinopterygii</taxon>
        <taxon>Neopterygii</taxon>
        <taxon>Teleostei</taxon>
        <taxon>Anguilliformes</taxon>
        <taxon>Anguillidae</taxon>
        <taxon>Anguilla</taxon>
    </lineage>
</organism>